<dbReference type="GO" id="GO:0016787">
    <property type="term" value="F:hydrolase activity"/>
    <property type="evidence" value="ECO:0007669"/>
    <property type="project" value="UniProtKB-KW"/>
</dbReference>
<dbReference type="AlphaFoldDB" id="A0AAQ1GJK7"/>
<dbReference type="RefSeq" id="WP_074985702.1">
    <property type="nucleotide sequence ID" value="NZ_CADFGN010000012.1"/>
</dbReference>
<keyword evidence="2" id="KW-0378">Hydrolase</keyword>
<sequence>MPADKGKSTSGLDPDDATPQSVRLAVSRMTANEYPKGDCMPCGATIRIGVFFDAFGRNKDEDEKSDNPSTYSNIARLWEAHRTMLDSKRPPNQFWFALYYSGLGTDINKSAENNDWINTSEAAAALVGKDLLGAGKSVLNSATRANQLDKFDAKKRATDAFKKSAEDFSYRPLLKAYNDFKKDIKDIPATMRRVANVLDPSPARLWERSKLGVVHVYKNAKNDIKKNPLKVAQAAVRQVFTSVVMENVAIVRDSQAMSFYFGTGVDTRLAAALDQFKAAVDAVRKGPPAVSKIRKIELSVFGADRGCVLARAFVNRIAEKYKHRDDEDLQIDGVPIEIKFLGLFDAVSSIMSEDAGEVIGLIPYLGTIKPDYKDFPLSVPASVKRCVHYAAAHEMRFYQRLDSLEKTRGEQYLYPGTSCDVVGGAPQGSLGLNAELMRMPFRDMLIEALKAGCAMLDFETIYERKPTLFRRITIAHPISYEGKQYRIKQLVEAYRKVVRNNAGVNFLPHAETFLRWIAVRYQDADFRHSVTDPVAEWRKQVEKADYDRRAAAAKLQWEMQGSGPMDSPKIQQLRQEKQAADAHWNDLFAHAPSNNYTTVWKRLDAEAKDMTSKWEKMRPGYEAEQQRRFTHSFDTQMHYTPLFLAPAFVNKDPLNADQIALVKAWQEGFAGKNPLPDDVMALFDMLVHDTLLTSWQDHVLAPSLYFRTRDKDVFGTTDYDAEDKKRKEDDANAARIDKMAADQAAMQKARSAL</sequence>
<evidence type="ECO:0000313" key="3">
    <source>
        <dbReference type="Proteomes" id="UP000183529"/>
    </source>
</evidence>
<evidence type="ECO:0000256" key="1">
    <source>
        <dbReference type="SAM" id="MobiDB-lite"/>
    </source>
</evidence>
<protein>
    <submittedName>
        <fullName evidence="2">Uncharacterized alpha/beta hydrolase domain</fullName>
    </submittedName>
</protein>
<dbReference type="PANTHER" id="PTHR33840:SF1">
    <property type="entry name" value="TLE1 PHOSPHOLIPASE DOMAIN-CONTAINING PROTEIN"/>
    <property type="match status" value="1"/>
</dbReference>
<dbReference type="EMBL" id="FNZM01000014">
    <property type="protein sequence ID" value="SEK04859.1"/>
    <property type="molecule type" value="Genomic_DNA"/>
</dbReference>
<dbReference type="PANTHER" id="PTHR33840">
    <property type="match status" value="1"/>
</dbReference>
<accession>A0AAQ1GJK7</accession>
<evidence type="ECO:0000313" key="2">
    <source>
        <dbReference type="EMBL" id="SEK04859.1"/>
    </source>
</evidence>
<name>A0AAQ1GJK7_9BURK</name>
<feature type="region of interest" description="Disordered" evidence="1">
    <location>
        <begin position="1"/>
        <end position="20"/>
    </location>
</feature>
<proteinExistence type="predicted"/>
<reference evidence="2 3" key="1">
    <citation type="submission" date="2016-10" db="EMBL/GenBank/DDBJ databases">
        <authorList>
            <person name="Varghese N."/>
            <person name="Submissions S."/>
        </authorList>
    </citation>
    <scope>NUCLEOTIDE SEQUENCE [LARGE SCALE GENOMIC DNA]</scope>
    <source>
        <strain evidence="2 3">LMG 22274</strain>
    </source>
</reference>
<comment type="caution">
    <text evidence="2">The sequence shown here is derived from an EMBL/GenBank/DDBJ whole genome shotgun (WGS) entry which is preliminary data.</text>
</comment>
<gene>
    <name evidence="2" type="ORF">SAMN05216550_114122</name>
</gene>
<organism evidence="2 3">
    <name type="scientific">Paraburkholderia tropica</name>
    <dbReference type="NCBI Taxonomy" id="92647"/>
    <lineage>
        <taxon>Bacteria</taxon>
        <taxon>Pseudomonadati</taxon>
        <taxon>Pseudomonadota</taxon>
        <taxon>Betaproteobacteria</taxon>
        <taxon>Burkholderiales</taxon>
        <taxon>Burkholderiaceae</taxon>
        <taxon>Paraburkholderia</taxon>
    </lineage>
</organism>
<dbReference type="Proteomes" id="UP000183529">
    <property type="component" value="Unassembled WGS sequence"/>
</dbReference>